<keyword evidence="5" id="KW-0812">Transmembrane</keyword>
<keyword evidence="6" id="KW-0472">Membrane</keyword>
<dbReference type="InterPro" id="IPR003423">
    <property type="entry name" value="OMP_efflux"/>
</dbReference>
<dbReference type="Pfam" id="PF02321">
    <property type="entry name" value="OEP"/>
    <property type="match status" value="2"/>
</dbReference>
<dbReference type="OrthoDB" id="680214at2"/>
<dbReference type="RefSeq" id="WP_131476974.1">
    <property type="nucleotide sequence ID" value="NZ_SJPE01000020.1"/>
</dbReference>
<evidence type="ECO:0000256" key="1">
    <source>
        <dbReference type="ARBA" id="ARBA00004442"/>
    </source>
</evidence>
<evidence type="ECO:0000313" key="10">
    <source>
        <dbReference type="Proteomes" id="UP000293300"/>
    </source>
</evidence>
<dbReference type="SUPFAM" id="SSF56954">
    <property type="entry name" value="Outer membrane efflux proteins (OEP)"/>
    <property type="match status" value="1"/>
</dbReference>
<comment type="subcellular location">
    <subcellularLocation>
        <location evidence="1">Cell outer membrane</location>
    </subcellularLocation>
</comment>
<dbReference type="AlphaFoldDB" id="A0A4V2L443"/>
<keyword evidence="4" id="KW-1134">Transmembrane beta strand</keyword>
<organism evidence="9 10">
    <name type="scientific">Flavobacterium silvisoli</name>
    <dbReference type="NCBI Taxonomy" id="2529433"/>
    <lineage>
        <taxon>Bacteria</taxon>
        <taxon>Pseudomonadati</taxon>
        <taxon>Bacteroidota</taxon>
        <taxon>Flavobacteriia</taxon>
        <taxon>Flavobacteriales</taxon>
        <taxon>Flavobacteriaceae</taxon>
        <taxon>Flavobacterium</taxon>
    </lineage>
</organism>
<evidence type="ECO:0000256" key="8">
    <source>
        <dbReference type="SAM" id="SignalP"/>
    </source>
</evidence>
<comment type="similarity">
    <text evidence="2">Belongs to the outer membrane factor (OMF) (TC 1.B.17) family.</text>
</comment>
<dbReference type="PANTHER" id="PTHR30026">
    <property type="entry name" value="OUTER MEMBRANE PROTEIN TOLC"/>
    <property type="match status" value="1"/>
</dbReference>
<keyword evidence="3" id="KW-0813">Transport</keyword>
<evidence type="ECO:0000256" key="7">
    <source>
        <dbReference type="ARBA" id="ARBA00023237"/>
    </source>
</evidence>
<reference evidence="9 10" key="1">
    <citation type="submission" date="2019-02" db="EMBL/GenBank/DDBJ databases">
        <title>Flavobacterium sp. RD-2-33 isolated from forest soil.</title>
        <authorList>
            <person name="Chaudhary D.K."/>
        </authorList>
    </citation>
    <scope>NUCLEOTIDE SEQUENCE [LARGE SCALE GENOMIC DNA]</scope>
    <source>
        <strain evidence="9 10">RD-2-33</strain>
    </source>
</reference>
<dbReference type="GO" id="GO:0015288">
    <property type="term" value="F:porin activity"/>
    <property type="evidence" value="ECO:0007669"/>
    <property type="project" value="TreeGrafter"/>
</dbReference>
<evidence type="ECO:0000256" key="5">
    <source>
        <dbReference type="ARBA" id="ARBA00022692"/>
    </source>
</evidence>
<dbReference type="GO" id="GO:0015562">
    <property type="term" value="F:efflux transmembrane transporter activity"/>
    <property type="evidence" value="ECO:0007669"/>
    <property type="project" value="InterPro"/>
</dbReference>
<accession>A0A4V2L443</accession>
<feature type="chain" id="PRO_5020303046" evidence="8">
    <location>
        <begin position="22"/>
        <end position="442"/>
    </location>
</feature>
<proteinExistence type="inferred from homology"/>
<keyword evidence="10" id="KW-1185">Reference proteome</keyword>
<dbReference type="EMBL" id="SJPE01000020">
    <property type="protein sequence ID" value="TBX65184.1"/>
    <property type="molecule type" value="Genomic_DNA"/>
</dbReference>
<name>A0A4V2L443_9FLAO</name>
<keyword evidence="7" id="KW-0998">Cell outer membrane</keyword>
<dbReference type="GO" id="GO:0009279">
    <property type="term" value="C:cell outer membrane"/>
    <property type="evidence" value="ECO:0007669"/>
    <property type="project" value="UniProtKB-SubCell"/>
</dbReference>
<feature type="signal peptide" evidence="8">
    <location>
        <begin position="1"/>
        <end position="21"/>
    </location>
</feature>
<evidence type="ECO:0000256" key="6">
    <source>
        <dbReference type="ARBA" id="ARBA00023136"/>
    </source>
</evidence>
<gene>
    <name evidence="9" type="ORF">EZL74_12390</name>
</gene>
<dbReference type="PANTHER" id="PTHR30026:SF20">
    <property type="entry name" value="OUTER MEMBRANE PROTEIN TOLC"/>
    <property type="match status" value="1"/>
</dbReference>
<keyword evidence="8" id="KW-0732">Signal</keyword>
<evidence type="ECO:0000256" key="2">
    <source>
        <dbReference type="ARBA" id="ARBA00007613"/>
    </source>
</evidence>
<dbReference type="GO" id="GO:1990281">
    <property type="term" value="C:efflux pump complex"/>
    <property type="evidence" value="ECO:0007669"/>
    <property type="project" value="TreeGrafter"/>
</dbReference>
<dbReference type="Gene3D" id="1.20.1600.10">
    <property type="entry name" value="Outer membrane efflux proteins (OEP)"/>
    <property type="match status" value="1"/>
</dbReference>
<dbReference type="Proteomes" id="UP000293300">
    <property type="component" value="Unassembled WGS sequence"/>
</dbReference>
<protein>
    <submittedName>
        <fullName evidence="9">TolC family protein</fullName>
    </submittedName>
</protein>
<evidence type="ECO:0000256" key="3">
    <source>
        <dbReference type="ARBA" id="ARBA00022448"/>
    </source>
</evidence>
<sequence>MKNNQTLLLAFFLLLVFKTHAQEKKLLTLKEAIEIAVTNSDAANLAKTKVESSKLELDNVKNNQYPSVKASGQYLRLSSAHVDSNLSSNNSSSSGPAAPLKVDQLMLGQVNVAMPLFNGFKLKNSIKESESMYKAESFSEKHSKEQIGLEVVELFANLYKAQQMTTLIEDNLKTAQQRVKDFKAMEENGLIARNDLLKAQLQESNIQLSLDNARKNTAIANYKLNTLLKLPENTQIDIDIEAVKRDMQSSRDLAATGERNDLKSLELKKSAAESAVKIAKGNYYPSLFLTGGYIAFDLNNVLTVTNAMNVGVGVSYDLSNIFKNSKQVKLAQSRAKESQLAVSMMSEQIKEETFQANENYNLSLKQSLVYDKAVEQASENYRIVKDKYDNNLSTTNDLLEADFEQLQAKINQALSKADVAQKYYELQFANGKLTSSLNITQN</sequence>
<evidence type="ECO:0000256" key="4">
    <source>
        <dbReference type="ARBA" id="ARBA00022452"/>
    </source>
</evidence>
<comment type="caution">
    <text evidence="9">The sequence shown here is derived from an EMBL/GenBank/DDBJ whole genome shotgun (WGS) entry which is preliminary data.</text>
</comment>
<dbReference type="InterPro" id="IPR051906">
    <property type="entry name" value="TolC-like"/>
</dbReference>
<evidence type="ECO:0000313" key="9">
    <source>
        <dbReference type="EMBL" id="TBX65184.1"/>
    </source>
</evidence>